<dbReference type="Proteomes" id="UP000886653">
    <property type="component" value="Unassembled WGS sequence"/>
</dbReference>
<accession>A0A9P6N9D0</accession>
<reference evidence="3" key="1">
    <citation type="submission" date="2013-11" db="EMBL/GenBank/DDBJ databases">
        <title>Genome sequence of the fusiform rust pathogen reveals effectors for host alternation and coevolution with pine.</title>
        <authorList>
            <consortium name="DOE Joint Genome Institute"/>
            <person name="Smith K."/>
            <person name="Pendleton A."/>
            <person name="Kubisiak T."/>
            <person name="Anderson C."/>
            <person name="Salamov A."/>
            <person name="Aerts A."/>
            <person name="Riley R."/>
            <person name="Clum A."/>
            <person name="Lindquist E."/>
            <person name="Ence D."/>
            <person name="Campbell M."/>
            <person name="Kronenberg Z."/>
            <person name="Feau N."/>
            <person name="Dhillon B."/>
            <person name="Hamelin R."/>
            <person name="Burleigh J."/>
            <person name="Smith J."/>
            <person name="Yandell M."/>
            <person name="Nelson C."/>
            <person name="Grigoriev I."/>
            <person name="Davis J."/>
        </authorList>
    </citation>
    <scope>NUCLEOTIDE SEQUENCE</scope>
    <source>
        <strain evidence="3">G11</strain>
    </source>
</reference>
<protein>
    <recommendedName>
        <fullName evidence="2">DIS3L2 C-terminal domain-containing protein</fullName>
    </recommendedName>
</protein>
<dbReference type="AlphaFoldDB" id="A0A9P6N9D0"/>
<dbReference type="InterPro" id="IPR041093">
    <property type="entry name" value="Dis3l2-like_C"/>
</dbReference>
<feature type="domain" description="DIS3L2 C-terminal" evidence="2">
    <location>
        <begin position="6"/>
        <end position="49"/>
    </location>
</feature>
<dbReference type="InterPro" id="IPR012340">
    <property type="entry name" value="NA-bd_OB-fold"/>
</dbReference>
<organism evidence="3 4">
    <name type="scientific">Cronartium quercuum f. sp. fusiforme G11</name>
    <dbReference type="NCBI Taxonomy" id="708437"/>
    <lineage>
        <taxon>Eukaryota</taxon>
        <taxon>Fungi</taxon>
        <taxon>Dikarya</taxon>
        <taxon>Basidiomycota</taxon>
        <taxon>Pucciniomycotina</taxon>
        <taxon>Pucciniomycetes</taxon>
        <taxon>Pucciniales</taxon>
        <taxon>Coleosporiaceae</taxon>
        <taxon>Cronartium</taxon>
    </lineage>
</organism>
<dbReference type="Pfam" id="PF17877">
    <property type="entry name" value="Dis3l2_C_term"/>
    <property type="match status" value="1"/>
</dbReference>
<proteinExistence type="predicted"/>
<evidence type="ECO:0000256" key="1">
    <source>
        <dbReference type="SAM" id="MobiDB-lite"/>
    </source>
</evidence>
<dbReference type="EMBL" id="MU167349">
    <property type="protein sequence ID" value="KAG0142395.1"/>
    <property type="molecule type" value="Genomic_DNA"/>
</dbReference>
<comment type="caution">
    <text evidence="3">The sequence shown here is derived from an EMBL/GenBank/DDBJ whole genome shotgun (WGS) entry which is preliminary data.</text>
</comment>
<name>A0A9P6N9D0_9BASI</name>
<feature type="region of interest" description="Disordered" evidence="1">
    <location>
        <begin position="115"/>
        <end position="134"/>
    </location>
</feature>
<keyword evidence="4" id="KW-1185">Reference proteome</keyword>
<gene>
    <name evidence="3" type="ORF">CROQUDRAFT_135583</name>
</gene>
<evidence type="ECO:0000259" key="2">
    <source>
        <dbReference type="Pfam" id="PF17877"/>
    </source>
</evidence>
<evidence type="ECO:0000313" key="4">
    <source>
        <dbReference type="Proteomes" id="UP000886653"/>
    </source>
</evidence>
<sequence length="134" mass="15028">MAKYSPVIHDATVIGVWDEAFEVAISNFAIKKQVHVGQMPINVKPVMMNTQTHSSCIGNMAWTWCRTFPNIPPMFIYTTQHHAEQYAKLMETSSQSAQAEGALFNNDEDDVVQNSSKAVGGKTIVQQRERDLQN</sequence>
<evidence type="ECO:0000313" key="3">
    <source>
        <dbReference type="EMBL" id="KAG0142395.1"/>
    </source>
</evidence>
<dbReference type="Gene3D" id="2.40.50.140">
    <property type="entry name" value="Nucleic acid-binding proteins"/>
    <property type="match status" value="1"/>
</dbReference>